<gene>
    <name evidence="2" type="ORF">CH379_001115</name>
    <name evidence="3" type="ORF">CH379_01215</name>
</gene>
<comment type="caution">
    <text evidence="3">The sequence shown here is derived from an EMBL/GenBank/DDBJ whole genome shotgun (WGS) entry which is preliminary data.</text>
</comment>
<dbReference type="RefSeq" id="WP_100746515.1">
    <property type="nucleotide sequence ID" value="NZ_NPEF02000001.1"/>
</dbReference>
<dbReference type="AlphaFoldDB" id="A0A2N0BDW9"/>
<evidence type="ECO:0000313" key="2">
    <source>
        <dbReference type="EMBL" id="MDV6234230.1"/>
    </source>
</evidence>
<reference evidence="2" key="3">
    <citation type="submission" date="2023-10" db="EMBL/GenBank/DDBJ databases">
        <authorList>
            <person name="Picardeau M."/>
            <person name="Thibeaux R."/>
        </authorList>
    </citation>
    <scope>NUCLEOTIDE SEQUENCE</scope>
    <source>
        <strain evidence="2">ATI7-C-A5</strain>
    </source>
</reference>
<reference evidence="3" key="1">
    <citation type="submission" date="2017-07" db="EMBL/GenBank/DDBJ databases">
        <title>Leptospira spp. isolated from tropical soils.</title>
        <authorList>
            <person name="Thibeaux R."/>
            <person name="Iraola G."/>
            <person name="Ferres I."/>
            <person name="Bierque E."/>
            <person name="Girault D."/>
            <person name="Soupe-Gilbert M.-E."/>
            <person name="Picardeau M."/>
            <person name="Goarant C."/>
        </authorList>
    </citation>
    <scope>NUCLEOTIDE SEQUENCE [LARGE SCALE GENOMIC DNA]</scope>
    <source>
        <strain evidence="3">ATI7-C-A5</strain>
    </source>
</reference>
<feature type="region of interest" description="Disordered" evidence="1">
    <location>
        <begin position="32"/>
        <end position="70"/>
    </location>
</feature>
<dbReference type="Proteomes" id="UP000232122">
    <property type="component" value="Unassembled WGS sequence"/>
</dbReference>
<name>A0A2N0BDW9_9LEPT</name>
<accession>A0A2N0BDW9</accession>
<reference evidence="2 4" key="2">
    <citation type="journal article" date="2018" name="Microb. Genom.">
        <title>Deciphering the unexplored Leptospira diversity from soils uncovers genomic evolution to virulence.</title>
        <authorList>
            <person name="Thibeaux R."/>
            <person name="Iraola G."/>
            <person name="Ferres I."/>
            <person name="Bierque E."/>
            <person name="Girault D."/>
            <person name="Soupe-Gilbert M.E."/>
            <person name="Picardeau M."/>
            <person name="Goarant C."/>
        </authorList>
    </citation>
    <scope>NUCLEOTIDE SEQUENCE [LARGE SCALE GENOMIC DNA]</scope>
    <source>
        <strain evidence="2 4">ATI7-C-A5</strain>
    </source>
</reference>
<evidence type="ECO:0000313" key="4">
    <source>
        <dbReference type="Proteomes" id="UP000232122"/>
    </source>
</evidence>
<evidence type="ECO:0000313" key="3">
    <source>
        <dbReference type="EMBL" id="PJZ94717.1"/>
    </source>
</evidence>
<keyword evidence="4" id="KW-1185">Reference proteome</keyword>
<dbReference type="OrthoDB" id="345064at2"/>
<protein>
    <submittedName>
        <fullName evidence="3">Uncharacterized protein</fullName>
    </submittedName>
</protein>
<sequence length="222" mass="25650">MRFSFFLSIHDSFRRIVSFFILFALFVSTPTFSQKSPKEPIPPSEPNVSGDNRNQRGETSKQTGTGVDEKGEKKVKLVLCDGREVEGYWKNPSLEFKFKHKKGGITYSKSLKLEELSKIRVLSWKLQPGNKRKEGTPYRAEPYQIQMVSFFGESFQKEPSPAGEIQQIQLNNQFGETTLFFYWNDLQYENGQWYSGLKSFSGEFRTDCHADVVREIQFPAVN</sequence>
<dbReference type="EMBL" id="NPEF02000001">
    <property type="protein sequence ID" value="MDV6234230.1"/>
    <property type="molecule type" value="Genomic_DNA"/>
</dbReference>
<organism evidence="3">
    <name type="scientific">Leptospira ellisii</name>
    <dbReference type="NCBI Taxonomy" id="2023197"/>
    <lineage>
        <taxon>Bacteria</taxon>
        <taxon>Pseudomonadati</taxon>
        <taxon>Spirochaetota</taxon>
        <taxon>Spirochaetia</taxon>
        <taxon>Leptospirales</taxon>
        <taxon>Leptospiraceae</taxon>
        <taxon>Leptospira</taxon>
    </lineage>
</organism>
<proteinExistence type="predicted"/>
<dbReference type="EMBL" id="NPEF01000006">
    <property type="protein sequence ID" value="PJZ94717.1"/>
    <property type="molecule type" value="Genomic_DNA"/>
</dbReference>
<evidence type="ECO:0000256" key="1">
    <source>
        <dbReference type="SAM" id="MobiDB-lite"/>
    </source>
</evidence>
<accession>A0A2N0BM13</accession>